<dbReference type="Pfam" id="PF13954">
    <property type="entry name" value="PapC_N"/>
    <property type="match status" value="1"/>
</dbReference>
<dbReference type="Gene3D" id="2.60.40.2610">
    <property type="entry name" value="Outer membrane usher protein FimD, plug domain"/>
    <property type="match status" value="1"/>
</dbReference>
<comment type="similarity">
    <text evidence="2 9">Belongs to the fimbrial export usher family.</text>
</comment>
<evidence type="ECO:0000313" key="13">
    <source>
        <dbReference type="Proteomes" id="UP001224516"/>
    </source>
</evidence>
<organism evidence="12 13">
    <name type="scientific">Chromobacterium amazonense</name>
    <dbReference type="NCBI Taxonomy" id="1382803"/>
    <lineage>
        <taxon>Bacteria</taxon>
        <taxon>Pseudomonadati</taxon>
        <taxon>Pseudomonadota</taxon>
        <taxon>Betaproteobacteria</taxon>
        <taxon>Neisseriales</taxon>
        <taxon>Chromobacteriaceae</taxon>
        <taxon>Chromobacterium</taxon>
    </lineage>
</organism>
<dbReference type="InterPro" id="IPR037224">
    <property type="entry name" value="PapC_N_sf"/>
</dbReference>
<dbReference type="InterPro" id="IPR042186">
    <property type="entry name" value="FimD_plug_dom"/>
</dbReference>
<evidence type="ECO:0000256" key="4">
    <source>
        <dbReference type="ARBA" id="ARBA00022452"/>
    </source>
</evidence>
<dbReference type="Gene3D" id="2.60.40.3110">
    <property type="match status" value="1"/>
</dbReference>
<dbReference type="InterPro" id="IPR025885">
    <property type="entry name" value="PapC_N"/>
</dbReference>
<dbReference type="InterPro" id="IPR000015">
    <property type="entry name" value="Fimb_usher"/>
</dbReference>
<comment type="subcellular location">
    <subcellularLocation>
        <location evidence="1 9">Cell outer membrane</location>
        <topology evidence="1 9">Multi-pass membrane protein</topology>
    </subcellularLocation>
</comment>
<evidence type="ECO:0000256" key="9">
    <source>
        <dbReference type="RuleBase" id="RU003884"/>
    </source>
</evidence>
<keyword evidence="5 9" id="KW-0812">Transmembrane</keyword>
<evidence type="ECO:0000256" key="6">
    <source>
        <dbReference type="ARBA" id="ARBA00022729"/>
    </source>
</evidence>
<dbReference type="Pfam" id="PF00577">
    <property type="entry name" value="Usher"/>
    <property type="match status" value="1"/>
</dbReference>
<evidence type="ECO:0000256" key="10">
    <source>
        <dbReference type="SAM" id="SignalP"/>
    </source>
</evidence>
<evidence type="ECO:0000256" key="1">
    <source>
        <dbReference type="ARBA" id="ARBA00004571"/>
    </source>
</evidence>
<dbReference type="PROSITE" id="PS51257">
    <property type="entry name" value="PROKAR_LIPOPROTEIN"/>
    <property type="match status" value="1"/>
</dbReference>
<feature type="signal peptide" evidence="10">
    <location>
        <begin position="1"/>
        <end position="28"/>
    </location>
</feature>
<keyword evidence="3 9" id="KW-0813">Transport</keyword>
<keyword evidence="7 9" id="KW-0472">Membrane</keyword>
<feature type="chain" id="PRO_5046355866" evidence="10">
    <location>
        <begin position="29"/>
        <end position="821"/>
    </location>
</feature>
<protein>
    <submittedName>
        <fullName evidence="12">Fimbria/pilus outer membrane usher protein</fullName>
    </submittedName>
</protein>
<gene>
    <name evidence="12" type="ORF">QCL97_003790</name>
</gene>
<comment type="caution">
    <text evidence="12">The sequence shown here is derived from an EMBL/GenBank/DDBJ whole genome shotgun (WGS) entry which is preliminary data.</text>
</comment>
<dbReference type="SUPFAM" id="SSF141729">
    <property type="entry name" value="FimD N-terminal domain-like"/>
    <property type="match status" value="1"/>
</dbReference>
<name>A0ABU8UYZ0_9NEIS</name>
<keyword evidence="13" id="KW-1185">Reference proteome</keyword>
<evidence type="ECO:0000256" key="5">
    <source>
        <dbReference type="ARBA" id="ARBA00022692"/>
    </source>
</evidence>
<evidence type="ECO:0000256" key="7">
    <source>
        <dbReference type="ARBA" id="ARBA00023136"/>
    </source>
</evidence>
<keyword evidence="9" id="KW-1029">Fimbrium biogenesis</keyword>
<dbReference type="EMBL" id="JAVFJF020000004">
    <property type="protein sequence ID" value="MEJ8673837.1"/>
    <property type="molecule type" value="Genomic_DNA"/>
</dbReference>
<evidence type="ECO:0000256" key="3">
    <source>
        <dbReference type="ARBA" id="ARBA00022448"/>
    </source>
</evidence>
<dbReference type="PANTHER" id="PTHR30451">
    <property type="entry name" value="OUTER MEMBRANE USHER PROTEIN"/>
    <property type="match status" value="1"/>
</dbReference>
<dbReference type="Gene3D" id="3.10.20.410">
    <property type="match status" value="1"/>
</dbReference>
<dbReference type="Gene3D" id="2.60.40.2070">
    <property type="match status" value="1"/>
</dbReference>
<reference evidence="12 13" key="1">
    <citation type="submission" date="2023-12" db="EMBL/GenBank/DDBJ databases">
        <title>Evaluation and characterization of a potential secondary metabolite violacein from indigenous Chromobacterium amazonense SAM215.</title>
        <authorList>
            <person name="Tarafdar M.R."/>
            <person name="Abedin S.M."/>
            <person name="Atiqua A."/>
            <person name="Saha A."/>
            <person name="Khan S.N."/>
        </authorList>
    </citation>
    <scope>NUCLEOTIDE SEQUENCE [LARGE SCALE GENOMIC DNA]</scope>
    <source>
        <strain evidence="12 13">SAM215</strain>
    </source>
</reference>
<accession>A0ABU8UYZ0</accession>
<dbReference type="Proteomes" id="UP001224516">
    <property type="component" value="Unassembled WGS sequence"/>
</dbReference>
<dbReference type="PROSITE" id="PS01151">
    <property type="entry name" value="FIMBRIAL_USHER"/>
    <property type="match status" value="1"/>
</dbReference>
<keyword evidence="8 9" id="KW-0998">Cell outer membrane</keyword>
<keyword evidence="4" id="KW-1134">Transmembrane beta strand</keyword>
<dbReference type="InterPro" id="IPR043142">
    <property type="entry name" value="PapC-like_C_sf"/>
</dbReference>
<evidence type="ECO:0000259" key="11">
    <source>
        <dbReference type="Pfam" id="PF13954"/>
    </source>
</evidence>
<dbReference type="PANTHER" id="PTHR30451:SF8">
    <property type="entry name" value="FIMBRIAL USHER PROTEIN"/>
    <property type="match status" value="1"/>
</dbReference>
<evidence type="ECO:0000256" key="8">
    <source>
        <dbReference type="ARBA" id="ARBA00023237"/>
    </source>
</evidence>
<sequence>MRVFRKKKISVAVASATLFLTVSQACHANDEAQRGAADAAPSAKGGGFDAEALRARGLDPALASLFNDKARFLPGRQEITLLRNGSSLGNAMARFNDDGSLCFDEALLERAGLQLPDGPDGWLDEDGMPACLDFIGAWPQTQVELDPNANQVALLVPTAALRAMAREQLAVDSGGGAALLNYVLNASRASGNGYNNQYFSAEAEFGFNLGDWVVRSNQLYARSDGKSSSSNMGTYAQRTFAEQGAQLRVGAVGVNSPLFAVGGILGAQLQPEPALNQHRGGPVVDGIAQSVARVEVRQFGRLIHTTQVPPGPFALQDIPLQNGNGNLEVKLVEADGSERTWEVLASTFAHHEAPTLGYALAAGKLQDMGVEGVDNDPWVVTASGSWQLWDKVQGTVAGLVSADYQALGYSLNAKPTKDISFSLSNVVARSGGVDELGHRTMMSLDAALNDTVSAGASAAYQSEGYRDLYAAARNRADGVAAYVNSDTQTEYSVYVSWQQERLGSVQASYSASRSYGGTSSSQASVGWSQNFKSFSANLMATRDIRGGSGNAVYLNLSIPLDKRRVGASMSSSGGKTTVSATLSETVNDRFAYNVRASRDNRGDNGRLYGNINYQSVYTSVAMGVGQNGQTRQAYGTLSGGLVANSGGVTASPQKVDDTFGVLSVGGVKDIRVATPGGSVWTDGSGKAVIPSLRAYEHNEVKVDVTTLPMNVELRNGLKELKVGRGAVVEVAFDVMKTRRVLLEIKDENGNLIPKGASVLGPDFQFVSSAVDAGKVFLESADYPEYKVSMGSNSPCTFALDLPETAPTDVFYEQVSVVCKAG</sequence>
<proteinExistence type="inferred from homology"/>
<evidence type="ECO:0000256" key="2">
    <source>
        <dbReference type="ARBA" id="ARBA00008064"/>
    </source>
</evidence>
<dbReference type="RefSeq" id="WP_307912083.1">
    <property type="nucleotide sequence ID" value="NZ_JAVFJF020000004.1"/>
</dbReference>
<dbReference type="InterPro" id="IPR018030">
    <property type="entry name" value="Fimbrial_membr_usher_CS"/>
</dbReference>
<keyword evidence="6 10" id="KW-0732">Signal</keyword>
<evidence type="ECO:0000313" key="12">
    <source>
        <dbReference type="EMBL" id="MEJ8673837.1"/>
    </source>
</evidence>
<feature type="domain" description="PapC N-terminal" evidence="11">
    <location>
        <begin position="48"/>
        <end position="186"/>
    </location>
</feature>